<evidence type="ECO:0000313" key="1">
    <source>
        <dbReference type="EMBL" id="CAF4873580.1"/>
    </source>
</evidence>
<comment type="caution">
    <text evidence="2">The sequence shown here is derived from an EMBL/GenBank/DDBJ whole genome shotgun (WGS) entry which is preliminary data.</text>
</comment>
<keyword evidence="3" id="KW-1185">Reference proteome</keyword>
<dbReference type="Proteomes" id="UP000663873">
    <property type="component" value="Unassembled WGS sequence"/>
</dbReference>
<evidence type="ECO:0000313" key="2">
    <source>
        <dbReference type="EMBL" id="CAF4873850.1"/>
    </source>
</evidence>
<dbReference type="InterPro" id="IPR033305">
    <property type="entry name" value="Hydin-like"/>
</dbReference>
<reference evidence="2" key="1">
    <citation type="submission" date="2021-02" db="EMBL/GenBank/DDBJ databases">
        <authorList>
            <person name="Nowell W R."/>
        </authorList>
    </citation>
    <scope>NUCLEOTIDE SEQUENCE</scope>
</reference>
<accession>A0A821TG34</accession>
<dbReference type="GO" id="GO:0005930">
    <property type="term" value="C:axoneme"/>
    <property type="evidence" value="ECO:0007669"/>
    <property type="project" value="TreeGrafter"/>
</dbReference>
<protein>
    <submittedName>
        <fullName evidence="2">Uncharacterized protein</fullName>
    </submittedName>
</protein>
<organism evidence="2 3">
    <name type="scientific">Rotaria socialis</name>
    <dbReference type="NCBI Taxonomy" id="392032"/>
    <lineage>
        <taxon>Eukaryota</taxon>
        <taxon>Metazoa</taxon>
        <taxon>Spiralia</taxon>
        <taxon>Gnathifera</taxon>
        <taxon>Rotifera</taxon>
        <taxon>Eurotatoria</taxon>
        <taxon>Bdelloidea</taxon>
        <taxon>Philodinida</taxon>
        <taxon>Philodinidae</taxon>
        <taxon>Rotaria</taxon>
    </lineage>
</organism>
<gene>
    <name evidence="1" type="ORF">UJA718_LOCUS44386</name>
    <name evidence="2" type="ORF">UJA718_LOCUS44397</name>
</gene>
<dbReference type="GO" id="GO:0003341">
    <property type="term" value="P:cilium movement"/>
    <property type="evidence" value="ECO:0007669"/>
    <property type="project" value="TreeGrafter"/>
</dbReference>
<dbReference type="EMBL" id="CAJOBP010068286">
    <property type="protein sequence ID" value="CAF4873850.1"/>
    <property type="molecule type" value="Genomic_DNA"/>
</dbReference>
<evidence type="ECO:0000313" key="3">
    <source>
        <dbReference type="Proteomes" id="UP000663873"/>
    </source>
</evidence>
<dbReference type="AlphaFoldDB" id="A0A821TG34"/>
<name>A0A821TG34_9BILA</name>
<dbReference type="GO" id="GO:1904158">
    <property type="term" value="P:axonemal central apparatus assembly"/>
    <property type="evidence" value="ECO:0007669"/>
    <property type="project" value="TreeGrafter"/>
</dbReference>
<dbReference type="EMBL" id="CAJOBP010068175">
    <property type="protein sequence ID" value="CAF4873580.1"/>
    <property type="molecule type" value="Genomic_DNA"/>
</dbReference>
<sequence>MHLKSGESKQLKIIANPPREGHFDDSLVICIKENPEPIVYKLSCDGCTPELQI</sequence>
<feature type="non-terminal residue" evidence="2">
    <location>
        <position position="1"/>
    </location>
</feature>
<dbReference type="PANTHER" id="PTHR23053">
    <property type="entry name" value="DLEC1 DELETED IN LUNG AND ESOPHAGEAL CANCER 1"/>
    <property type="match status" value="1"/>
</dbReference>
<dbReference type="PANTHER" id="PTHR23053:SF0">
    <property type="entry name" value="HYDROCEPHALUS-INDUCING PROTEIN HOMOLOG"/>
    <property type="match status" value="1"/>
</dbReference>
<proteinExistence type="predicted"/>